<dbReference type="GO" id="GO:0003677">
    <property type="term" value="F:DNA binding"/>
    <property type="evidence" value="ECO:0007669"/>
    <property type="project" value="InterPro"/>
</dbReference>
<keyword evidence="2" id="KW-1185">Reference proteome</keyword>
<evidence type="ECO:0000313" key="1">
    <source>
        <dbReference type="EMBL" id="KAA8502771.1"/>
    </source>
</evidence>
<gene>
    <name evidence="1" type="ORF">FNY66_00445</name>
</gene>
<protein>
    <submittedName>
        <fullName evidence="1">Transcriptional regulator</fullName>
    </submittedName>
</protein>
<dbReference type="Proteomes" id="UP000322025">
    <property type="component" value="Unassembled WGS sequence"/>
</dbReference>
<organism evidence="1 2">
    <name type="scientific">Mediterraneibacter catenae</name>
    <dbReference type="NCBI Taxonomy" id="2594882"/>
    <lineage>
        <taxon>Bacteria</taxon>
        <taxon>Bacillati</taxon>
        <taxon>Bacillota</taxon>
        <taxon>Clostridia</taxon>
        <taxon>Lachnospirales</taxon>
        <taxon>Lachnospiraceae</taxon>
        <taxon>Mediterraneibacter</taxon>
    </lineage>
</organism>
<dbReference type="Gene3D" id="1.10.260.40">
    <property type="entry name" value="lambda repressor-like DNA-binding domains"/>
    <property type="match status" value="1"/>
</dbReference>
<dbReference type="AlphaFoldDB" id="A0A5M9I4U3"/>
<evidence type="ECO:0000313" key="2">
    <source>
        <dbReference type="Proteomes" id="UP000322025"/>
    </source>
</evidence>
<accession>A0A5M9I4U3</accession>
<dbReference type="EMBL" id="VMSO01000001">
    <property type="protein sequence ID" value="KAA8502771.1"/>
    <property type="molecule type" value="Genomic_DNA"/>
</dbReference>
<sequence length="95" mass="10991">MCDFIFSKKYPKRLICSLLADRIREIHYGRKISQKKMSEKSGVSLGVVKRFENSGEILLKPLTKIAVALEMARKLEQLFEDAPYLSIEEKIDENN</sequence>
<dbReference type="SUPFAM" id="SSF47413">
    <property type="entry name" value="lambda repressor-like DNA-binding domains"/>
    <property type="match status" value="1"/>
</dbReference>
<dbReference type="OrthoDB" id="129830at2"/>
<name>A0A5M9I4U3_9FIRM</name>
<comment type="caution">
    <text evidence="1">The sequence shown here is derived from an EMBL/GenBank/DDBJ whole genome shotgun (WGS) entry which is preliminary data.</text>
</comment>
<reference evidence="1" key="1">
    <citation type="submission" date="2019-07" db="EMBL/GenBank/DDBJ databases">
        <authorList>
            <person name="Wongkuna S."/>
            <person name="Scaria J."/>
        </authorList>
    </citation>
    <scope>NUCLEOTIDE SEQUENCE [LARGE SCALE GENOMIC DNA]</scope>
    <source>
        <strain evidence="1">SW178</strain>
    </source>
</reference>
<dbReference type="InterPro" id="IPR010982">
    <property type="entry name" value="Lambda_DNA-bd_dom_sf"/>
</dbReference>
<proteinExistence type="predicted"/>